<sequence>MTQHLQREGVCFKARCLVNVISFLLLIPSFFISEIHAQAAECPPSELIPGCSCYNFEDGLFLECVGASEETLRLTLLGVMNSAGEDAFVQSLSIYELDKIIEELKESAFPAGSQIGHLQISHSSLRDISESAFKNLKNSLESLALISGRLTQVPQKALAELHKLAALDLEANIIQDLSSYCFYGLKLMKLSLKGNQISKISEYAFAGLENYLTDLDLTENKLKLFPMTSLRRLESLDSLRLAWNEISELPNDGYSLLNSLLILDLSSNNFDKLGENCFRPCPIVQTLSLYYNNIEDVDKNAFISLKDLESIDLSHNKIVFLDATTFKANERLRTIELSHNHIHYIGGVFAGLPELRELYLAENNILEIPSDAFIGSISLSVAYFQQNAIRRIDGKGLASLNQLEQLHLTNNYIEKIPTEFFKYCDKLTSLSLDGNKIQELHVGTFSKLEKLRELRLQDNQINEVKRGVFSPLPALQELHLQNNAIVNIETGALSTLSSLQHVNLQGNQLTVLGDVFQLSSDTLSSGSSLVSIQLDSNGFAILHNNSLRGQASVRIMWLGHNKLTHLQAPLFRDLLLVERLYLTNNSISKIEDAAFQPMQALKFLELSMNKLSHVTDRTFSELHELEELYLQDNGLQKLDPYSLTALKKLKVLDLANNQLTVLQDAVFQKGLPIRKLNLKNCSIQTIENEAFLGLVELIDLNLENNQLTAPALQRLQISGLQILTASGNNFSQLSEHSFNGLPALQQLILDDVQISQMSENIFVLNVNLAKLHLNHNYLRTLPPGIFNNLLALRELRADYNKLIGLPYSALASSKNLEILSLSHNNIATVDVASLSGLKNLREIDLSHNKIESMSGFALANLSRLFSVDLSHNNLNALPVNFFTHSSMLRRIDLSENKFKQIPAIALSGQNLPGLTWLNLTKNPLSKIHEIPSESMYPLLQEIHISGTNLSILTSQDFEAFPALQYLFISQNSISRVSPGVFRSLPNLLTLHLGMNTLDILPQERLQGLEHLRILNLTHNRLKELEEFPEDLKALQILDLSFNQIGTVGKVTFKNLVNLVELHLYGNWINTISSEAFRPLKKLRLLDLSRNYLENLPLNAFRPLETQIRSLRAEENPLNCGCESQELWEWLRDHQKLVGGVGRGRGKSSVGINDVEGGLLRCEQPPELRGLVFLDLDPHAFCSAPLVLKLAIQDIQPFSVLVSWQSRNHSGLHGYQVAYHALGNVDEVRGKLLDPKARSVRLTKLVPDTRYLICVLGLGSWGTPIPEDINNWQWNASQDDVIEGSAHPVMVNSAMSRCTEVRTLEAPSSVVEDGALGDRGSLASILTRRLGLIVGSCMGFVVFVVLISVLGYMKMKKQRAAVKREQPLAPNPPEYMSYRHFSLQSGDRPDNTCPSFISNIGTTALNS</sequence>
<accession>A0AAJ7DVM2</accession>
<keyword evidence="3" id="KW-0677">Repeat</keyword>
<keyword evidence="1" id="KW-0433">Leucine-rich repeat</keyword>
<dbReference type="PROSITE" id="PS50853">
    <property type="entry name" value="FN3"/>
    <property type="match status" value="1"/>
</dbReference>
<keyword evidence="5" id="KW-0812">Transmembrane</keyword>
<dbReference type="SUPFAM" id="SSF52047">
    <property type="entry name" value="RNI-like"/>
    <property type="match status" value="1"/>
</dbReference>
<dbReference type="SMART" id="SM00082">
    <property type="entry name" value="LRRCT"/>
    <property type="match status" value="1"/>
</dbReference>
<keyword evidence="2" id="KW-0732">Signal</keyword>
<name>A0AAJ7DVM2_9HYME</name>
<evidence type="ECO:0000256" key="1">
    <source>
        <dbReference type="ARBA" id="ARBA00022614"/>
    </source>
</evidence>
<feature type="domain" description="Fibronectin type-III" evidence="6">
    <location>
        <begin position="1183"/>
        <end position="1279"/>
    </location>
</feature>
<keyword evidence="7" id="KW-1185">Reference proteome</keyword>
<evidence type="ECO:0000256" key="3">
    <source>
        <dbReference type="ARBA" id="ARBA00022737"/>
    </source>
</evidence>
<evidence type="ECO:0000256" key="5">
    <source>
        <dbReference type="SAM" id="Phobius"/>
    </source>
</evidence>
<dbReference type="InterPro" id="IPR003591">
    <property type="entry name" value="Leu-rich_rpt_typical-subtyp"/>
</dbReference>
<dbReference type="PANTHER" id="PTHR45617:SF168">
    <property type="entry name" value="RETICULON 4 RECEPTOR LIKE 2"/>
    <property type="match status" value="1"/>
</dbReference>
<keyword evidence="5" id="KW-1133">Transmembrane helix</keyword>
<dbReference type="Gene3D" id="3.80.10.10">
    <property type="entry name" value="Ribonuclease Inhibitor"/>
    <property type="match status" value="7"/>
</dbReference>
<feature type="transmembrane region" description="Helical" evidence="5">
    <location>
        <begin position="1329"/>
        <end position="1352"/>
    </location>
</feature>
<dbReference type="CDD" id="cd00063">
    <property type="entry name" value="FN3"/>
    <property type="match status" value="1"/>
</dbReference>
<dbReference type="InterPro" id="IPR036116">
    <property type="entry name" value="FN3_sf"/>
</dbReference>
<gene>
    <name evidence="8" type="primary">LOC105362343</name>
</gene>
<reference evidence="8" key="1">
    <citation type="submission" date="2025-08" db="UniProtKB">
        <authorList>
            <consortium name="RefSeq"/>
        </authorList>
    </citation>
    <scope>IDENTIFICATION</scope>
</reference>
<keyword evidence="5" id="KW-0472">Membrane</keyword>
<protein>
    <submittedName>
        <fullName evidence="8">Slit homolog 3 protein-like</fullName>
    </submittedName>
</protein>
<dbReference type="Pfam" id="PF00041">
    <property type="entry name" value="fn3"/>
    <property type="match status" value="1"/>
</dbReference>
<evidence type="ECO:0000259" key="6">
    <source>
        <dbReference type="PROSITE" id="PS50853"/>
    </source>
</evidence>
<proteinExistence type="predicted"/>
<dbReference type="PROSITE" id="PS51450">
    <property type="entry name" value="LRR"/>
    <property type="match status" value="9"/>
</dbReference>
<dbReference type="InterPro" id="IPR013783">
    <property type="entry name" value="Ig-like_fold"/>
</dbReference>
<dbReference type="FunFam" id="3.80.10.10:FF:001164">
    <property type="entry name" value="GH01279p"/>
    <property type="match status" value="1"/>
</dbReference>
<dbReference type="Pfam" id="PF13855">
    <property type="entry name" value="LRR_8"/>
    <property type="match status" value="7"/>
</dbReference>
<organism evidence="7 8">
    <name type="scientific">Ceratosolen solmsi marchali</name>
    <dbReference type="NCBI Taxonomy" id="326594"/>
    <lineage>
        <taxon>Eukaryota</taxon>
        <taxon>Metazoa</taxon>
        <taxon>Ecdysozoa</taxon>
        <taxon>Arthropoda</taxon>
        <taxon>Hexapoda</taxon>
        <taxon>Insecta</taxon>
        <taxon>Pterygota</taxon>
        <taxon>Neoptera</taxon>
        <taxon>Endopterygota</taxon>
        <taxon>Hymenoptera</taxon>
        <taxon>Apocrita</taxon>
        <taxon>Proctotrupomorpha</taxon>
        <taxon>Chalcidoidea</taxon>
        <taxon>Agaonidae</taxon>
        <taxon>Agaoninae</taxon>
        <taxon>Ceratosolen</taxon>
    </lineage>
</organism>
<dbReference type="KEGG" id="csol:105362343"/>
<dbReference type="GeneID" id="105362343"/>
<dbReference type="InterPro" id="IPR001611">
    <property type="entry name" value="Leu-rich_rpt"/>
</dbReference>
<dbReference type="RefSeq" id="XP_011498073.1">
    <property type="nucleotide sequence ID" value="XM_011499771.1"/>
</dbReference>
<dbReference type="InterPro" id="IPR026906">
    <property type="entry name" value="LRR_5"/>
</dbReference>
<dbReference type="Pfam" id="PF13306">
    <property type="entry name" value="LRR_5"/>
    <property type="match status" value="1"/>
</dbReference>
<dbReference type="InterPro" id="IPR000483">
    <property type="entry name" value="Cys-rich_flank_reg_C"/>
</dbReference>
<dbReference type="SMART" id="SM00369">
    <property type="entry name" value="LRR_TYP"/>
    <property type="match status" value="33"/>
</dbReference>
<evidence type="ECO:0000313" key="7">
    <source>
        <dbReference type="Proteomes" id="UP000695007"/>
    </source>
</evidence>
<dbReference type="GO" id="GO:0071944">
    <property type="term" value="C:cell periphery"/>
    <property type="evidence" value="ECO:0007669"/>
    <property type="project" value="UniProtKB-ARBA"/>
</dbReference>
<dbReference type="PANTHER" id="PTHR45617">
    <property type="entry name" value="LEUCINE RICH REPEAT FAMILY PROTEIN"/>
    <property type="match status" value="1"/>
</dbReference>
<evidence type="ECO:0000256" key="2">
    <source>
        <dbReference type="ARBA" id="ARBA00022729"/>
    </source>
</evidence>
<dbReference type="Proteomes" id="UP000695007">
    <property type="component" value="Unplaced"/>
</dbReference>
<evidence type="ECO:0000256" key="4">
    <source>
        <dbReference type="ARBA" id="ARBA00023157"/>
    </source>
</evidence>
<dbReference type="SMART" id="SM00364">
    <property type="entry name" value="LRR_BAC"/>
    <property type="match status" value="13"/>
</dbReference>
<dbReference type="InterPro" id="IPR032675">
    <property type="entry name" value="LRR_dom_sf"/>
</dbReference>
<dbReference type="SUPFAM" id="SSF52058">
    <property type="entry name" value="L domain-like"/>
    <property type="match status" value="3"/>
</dbReference>
<keyword evidence="4" id="KW-1015">Disulfide bond</keyword>
<dbReference type="SUPFAM" id="SSF49265">
    <property type="entry name" value="Fibronectin type III"/>
    <property type="match status" value="1"/>
</dbReference>
<dbReference type="Gene3D" id="2.60.40.10">
    <property type="entry name" value="Immunoglobulins"/>
    <property type="match status" value="1"/>
</dbReference>
<dbReference type="InterPro" id="IPR003961">
    <property type="entry name" value="FN3_dom"/>
</dbReference>
<dbReference type="SMART" id="SM00365">
    <property type="entry name" value="LRR_SD22"/>
    <property type="match status" value="14"/>
</dbReference>
<evidence type="ECO:0000313" key="8">
    <source>
        <dbReference type="RefSeq" id="XP_011498073.1"/>
    </source>
</evidence>